<dbReference type="PROSITE" id="PS50802">
    <property type="entry name" value="OTU"/>
    <property type="match status" value="1"/>
</dbReference>
<feature type="compositionally biased region" description="Basic and acidic residues" evidence="1">
    <location>
        <begin position="14"/>
        <end position="23"/>
    </location>
</feature>
<feature type="compositionally biased region" description="Polar residues" evidence="1">
    <location>
        <begin position="365"/>
        <end position="380"/>
    </location>
</feature>
<feature type="compositionally biased region" description="Basic residues" evidence="1">
    <location>
        <begin position="428"/>
        <end position="441"/>
    </location>
</feature>
<dbReference type="InterPro" id="IPR038765">
    <property type="entry name" value="Papain-like_cys_pep_sf"/>
</dbReference>
<organism evidence="3 4">
    <name type="scientific">Acropora cervicornis</name>
    <name type="common">Staghorn coral</name>
    <dbReference type="NCBI Taxonomy" id="6130"/>
    <lineage>
        <taxon>Eukaryota</taxon>
        <taxon>Metazoa</taxon>
        <taxon>Cnidaria</taxon>
        <taxon>Anthozoa</taxon>
        <taxon>Hexacorallia</taxon>
        <taxon>Scleractinia</taxon>
        <taxon>Astrocoeniina</taxon>
        <taxon>Acroporidae</taxon>
        <taxon>Acropora</taxon>
    </lineage>
</organism>
<gene>
    <name evidence="3" type="ORF">P5673_019946</name>
</gene>
<feature type="compositionally biased region" description="Polar residues" evidence="1">
    <location>
        <begin position="452"/>
        <end position="471"/>
    </location>
</feature>
<accession>A0AAD9QA87</accession>
<reference evidence="3" key="1">
    <citation type="journal article" date="2023" name="G3 (Bethesda)">
        <title>Whole genome assembly and annotation of the endangered Caribbean coral Acropora cervicornis.</title>
        <authorList>
            <person name="Selwyn J.D."/>
            <person name="Vollmer S.V."/>
        </authorList>
    </citation>
    <scope>NUCLEOTIDE SEQUENCE</scope>
    <source>
        <strain evidence="3">K2</strain>
    </source>
</reference>
<feature type="region of interest" description="Disordered" evidence="1">
    <location>
        <begin position="358"/>
        <end position="476"/>
    </location>
</feature>
<comment type="caution">
    <text evidence="3">The sequence shown here is derived from an EMBL/GenBank/DDBJ whole genome shotgun (WGS) entry which is preliminary data.</text>
</comment>
<feature type="compositionally biased region" description="Basic and acidic residues" evidence="1">
    <location>
        <begin position="442"/>
        <end position="451"/>
    </location>
</feature>
<dbReference type="GO" id="GO:0004843">
    <property type="term" value="F:cysteine-type deubiquitinase activity"/>
    <property type="evidence" value="ECO:0007669"/>
    <property type="project" value="TreeGrafter"/>
</dbReference>
<sequence length="481" mass="54020">MTRNSGNKKQTKGQRREELERKRDNRARRNALKKERKAKEYLENDENFVSFSNQLEALSLKIKDIPGDGNCLFRSLGDQLVGDHATHARHRRETVKYMREHRSDFEPFMEDNVSFDEHLQDLSKLGTYGGNDSIVAFARNHGVNVVIHQLNEPRWVINGAGYSDSGQVIELHISYHNGEHYSSVRHTSDNSTEPAWIKHRQLAEINVQCLRTKEEGKTSGKGKTKDAMFTLCESESIDQMLGDNQTPEELVMTATGCQDLAAIAQALKDNNYDVDASISYVLQLMCVAEQTGCLSVGLFDCSVSQSDRNAEEVIPSSCKFAQSEHSNTENGTRNYSGSDETFEDCMCTMDGIVDELSSRTDKNTDTTLVQGNKQSGTMQGLSKSLKEKSSPKNEQKVEIKYEHQGARPKDTEQKSRKGQNSQANAHLSNKKRKELAKKEKKRQREERRKNDVTNSCPDPSVNSGEQTTSCSVVPDLGILAI</sequence>
<dbReference type="AlphaFoldDB" id="A0AAD9QA87"/>
<feature type="domain" description="OTU" evidence="2">
    <location>
        <begin position="60"/>
        <end position="187"/>
    </location>
</feature>
<dbReference type="Proteomes" id="UP001249851">
    <property type="component" value="Unassembled WGS sequence"/>
</dbReference>
<evidence type="ECO:0000259" key="2">
    <source>
        <dbReference type="PROSITE" id="PS50802"/>
    </source>
</evidence>
<dbReference type="CDD" id="cd22770">
    <property type="entry name" value="OTU_OTUD3"/>
    <property type="match status" value="1"/>
</dbReference>
<dbReference type="EMBL" id="JARQWQ010000048">
    <property type="protein sequence ID" value="KAK2557594.1"/>
    <property type="molecule type" value="Genomic_DNA"/>
</dbReference>
<evidence type="ECO:0000313" key="4">
    <source>
        <dbReference type="Proteomes" id="UP001249851"/>
    </source>
</evidence>
<dbReference type="Pfam" id="PF02338">
    <property type="entry name" value="OTU"/>
    <property type="match status" value="1"/>
</dbReference>
<proteinExistence type="predicted"/>
<dbReference type="PANTHER" id="PTHR12419">
    <property type="entry name" value="OTU DOMAIN CONTAINING PROTEIN"/>
    <property type="match status" value="1"/>
</dbReference>
<feature type="compositionally biased region" description="Basic residues" evidence="1">
    <location>
        <begin position="24"/>
        <end position="36"/>
    </location>
</feature>
<protein>
    <submittedName>
        <fullName evidence="3">OTU domain-containing protein 3</fullName>
    </submittedName>
</protein>
<dbReference type="InterPro" id="IPR050704">
    <property type="entry name" value="Peptidase_C85-like"/>
</dbReference>
<dbReference type="InterPro" id="IPR003323">
    <property type="entry name" value="OTU_dom"/>
</dbReference>
<dbReference type="Gene3D" id="3.90.70.80">
    <property type="match status" value="1"/>
</dbReference>
<evidence type="ECO:0000313" key="3">
    <source>
        <dbReference type="EMBL" id="KAK2557594.1"/>
    </source>
</evidence>
<feature type="compositionally biased region" description="Basic and acidic residues" evidence="1">
    <location>
        <begin position="384"/>
        <end position="415"/>
    </location>
</feature>
<name>A0AAD9QA87_ACRCE</name>
<evidence type="ECO:0000256" key="1">
    <source>
        <dbReference type="SAM" id="MobiDB-lite"/>
    </source>
</evidence>
<keyword evidence="4" id="KW-1185">Reference proteome</keyword>
<feature type="region of interest" description="Disordered" evidence="1">
    <location>
        <begin position="1"/>
        <end position="36"/>
    </location>
</feature>
<dbReference type="SUPFAM" id="SSF54001">
    <property type="entry name" value="Cysteine proteinases"/>
    <property type="match status" value="1"/>
</dbReference>
<dbReference type="GO" id="GO:0016579">
    <property type="term" value="P:protein deubiquitination"/>
    <property type="evidence" value="ECO:0007669"/>
    <property type="project" value="TreeGrafter"/>
</dbReference>
<dbReference type="PANTHER" id="PTHR12419:SF7">
    <property type="entry name" value="OTU DOMAIN-CONTAINING PROTEIN 3"/>
    <property type="match status" value="1"/>
</dbReference>
<feature type="compositionally biased region" description="Polar residues" evidence="1">
    <location>
        <begin position="418"/>
        <end position="427"/>
    </location>
</feature>
<reference evidence="3" key="2">
    <citation type="journal article" date="2023" name="Science">
        <title>Genomic signatures of disease resistance in endangered staghorn corals.</title>
        <authorList>
            <person name="Vollmer S.V."/>
            <person name="Selwyn J.D."/>
            <person name="Despard B.A."/>
            <person name="Roesel C.L."/>
        </authorList>
    </citation>
    <scope>NUCLEOTIDE SEQUENCE</scope>
    <source>
        <strain evidence="3">K2</strain>
    </source>
</reference>